<dbReference type="GeneID" id="40917366"/>
<dbReference type="AlphaFoldDB" id="A0AAX3EDH0"/>
<sequence length="345" mass="39818">MNQQDPFPQLMSEIIEVYETLISEKSLSDSDNNFVIQAIKFLKNIEKTSNLTLGKVRNNELFQFFSLLLDCIGLVSATKGSIQPLKLGDTTLIGRKRDLKGAYRGSDHQVRQNMCATLFQGWIRSESPQYHISKDLRCVAPKGMPACDFQVKGNGISPTLIECKRIHPSREIKGREELIRHIIAKAQKRINSSLEQFSSSEKFLKDGEHLWHLILDISEYGKDRFTSFEDCTILGLLDTDEIQDVVKHLDEVEVGGLDEITICWSNVIYFEKKPRALVYNTFHKIIGTPREPPLNYKGWTIEFYPFSRCFNEYRDLRISSVARSRDWIRVSWLSSTDNLVRYELP</sequence>
<evidence type="ECO:0008006" key="3">
    <source>
        <dbReference type="Google" id="ProtNLM"/>
    </source>
</evidence>
<accession>A0AAX3EDH0</accession>
<evidence type="ECO:0000313" key="1">
    <source>
        <dbReference type="EMBL" id="UYU19429.1"/>
    </source>
</evidence>
<dbReference type="Proteomes" id="UP001156196">
    <property type="component" value="Chromosome"/>
</dbReference>
<keyword evidence="2" id="KW-1185">Reference proteome</keyword>
<dbReference type="EMBL" id="CP109831">
    <property type="protein sequence ID" value="UYU19429.1"/>
    <property type="molecule type" value="Genomic_DNA"/>
</dbReference>
<proteinExistence type="predicted"/>
<name>A0AAX3EDH0_9EURY</name>
<gene>
    <name evidence="1" type="ORF">OH143_04890</name>
</gene>
<dbReference type="RefSeq" id="WP_011844954.1">
    <property type="nucleotide sequence ID" value="NZ_CP109831.1"/>
</dbReference>
<dbReference type="KEGG" id="msum:OH143_04890"/>
<organism evidence="1 2">
    <name type="scientific">Methanoculleus submarinus</name>
    <dbReference type="NCBI Taxonomy" id="204050"/>
    <lineage>
        <taxon>Archaea</taxon>
        <taxon>Methanobacteriati</taxon>
        <taxon>Methanobacteriota</taxon>
        <taxon>Stenosarchaea group</taxon>
        <taxon>Methanomicrobia</taxon>
        <taxon>Methanomicrobiales</taxon>
        <taxon>Methanomicrobiaceae</taxon>
        <taxon>Methanoculleus</taxon>
    </lineage>
</organism>
<reference evidence="1" key="1">
    <citation type="submission" date="2022-10" db="EMBL/GenBank/DDBJ databases">
        <title>Complete genome of Methanoculleus submarinus DSM 15122.</title>
        <authorList>
            <person name="Chen S.-C."/>
            <person name="Lai S.-J."/>
            <person name="You Y.-T."/>
        </authorList>
    </citation>
    <scope>NUCLEOTIDE SEQUENCE</scope>
    <source>
        <strain evidence="1">DSM 15122</strain>
    </source>
</reference>
<evidence type="ECO:0000313" key="2">
    <source>
        <dbReference type="Proteomes" id="UP001156196"/>
    </source>
</evidence>
<protein>
    <recommendedName>
        <fullName evidence="3">Restriction endonuclease</fullName>
    </recommendedName>
</protein>